<name>A0A9N9A009_9GLOM</name>
<keyword evidence="2" id="KW-1185">Reference proteome</keyword>
<gene>
    <name evidence="1" type="ORF">AGERDE_LOCUS4807</name>
</gene>
<dbReference type="OrthoDB" id="10574028at2759"/>
<dbReference type="EMBL" id="CAJVPL010000587">
    <property type="protein sequence ID" value="CAG8512346.1"/>
    <property type="molecule type" value="Genomic_DNA"/>
</dbReference>
<organism evidence="1 2">
    <name type="scientific">Ambispora gerdemannii</name>
    <dbReference type="NCBI Taxonomy" id="144530"/>
    <lineage>
        <taxon>Eukaryota</taxon>
        <taxon>Fungi</taxon>
        <taxon>Fungi incertae sedis</taxon>
        <taxon>Mucoromycota</taxon>
        <taxon>Glomeromycotina</taxon>
        <taxon>Glomeromycetes</taxon>
        <taxon>Archaeosporales</taxon>
        <taxon>Ambisporaceae</taxon>
        <taxon>Ambispora</taxon>
    </lineage>
</organism>
<dbReference type="AlphaFoldDB" id="A0A9N9A009"/>
<sequence>MAMKPKKIATTNPKKLEKTTLYVNSEEQKNKNTQFSTVDQLNLAEKSNDALNHQKHKTEVETLFSNYTEFCRHYINVRPTEAEETEIEIGEFLQFFRSLKRGQLEHYKRDLNLLVTRQLRKC</sequence>
<comment type="caution">
    <text evidence="1">The sequence shown here is derived from an EMBL/GenBank/DDBJ whole genome shotgun (WGS) entry which is preliminary data.</text>
</comment>
<accession>A0A9N9A009</accession>
<evidence type="ECO:0000313" key="1">
    <source>
        <dbReference type="EMBL" id="CAG8512346.1"/>
    </source>
</evidence>
<evidence type="ECO:0000313" key="2">
    <source>
        <dbReference type="Proteomes" id="UP000789831"/>
    </source>
</evidence>
<proteinExistence type="predicted"/>
<reference evidence="1" key="1">
    <citation type="submission" date="2021-06" db="EMBL/GenBank/DDBJ databases">
        <authorList>
            <person name="Kallberg Y."/>
            <person name="Tangrot J."/>
            <person name="Rosling A."/>
        </authorList>
    </citation>
    <scope>NUCLEOTIDE SEQUENCE</scope>
    <source>
        <strain evidence="1">MT106</strain>
    </source>
</reference>
<protein>
    <submittedName>
        <fullName evidence="1">6005_t:CDS:1</fullName>
    </submittedName>
</protein>
<dbReference type="Proteomes" id="UP000789831">
    <property type="component" value="Unassembled WGS sequence"/>
</dbReference>